<dbReference type="GO" id="GO:0016020">
    <property type="term" value="C:membrane"/>
    <property type="evidence" value="ECO:0007669"/>
    <property type="project" value="GOC"/>
</dbReference>
<name>A0A9D4PQR0_RHISA</name>
<reference evidence="1" key="2">
    <citation type="submission" date="2021-09" db="EMBL/GenBank/DDBJ databases">
        <authorList>
            <person name="Jia N."/>
            <person name="Wang J."/>
            <person name="Shi W."/>
            <person name="Du L."/>
            <person name="Sun Y."/>
            <person name="Zhan W."/>
            <person name="Jiang J."/>
            <person name="Wang Q."/>
            <person name="Zhang B."/>
            <person name="Ji P."/>
            <person name="Sakyi L.B."/>
            <person name="Cui X."/>
            <person name="Yuan T."/>
            <person name="Jiang B."/>
            <person name="Yang W."/>
            <person name="Lam T.T.-Y."/>
            <person name="Chang Q."/>
            <person name="Ding S."/>
            <person name="Wang X."/>
            <person name="Zhu J."/>
            <person name="Ruan X."/>
            <person name="Zhao L."/>
            <person name="Wei J."/>
            <person name="Que T."/>
            <person name="Du C."/>
            <person name="Cheng J."/>
            <person name="Dai P."/>
            <person name="Han X."/>
            <person name="Huang E."/>
            <person name="Gao Y."/>
            <person name="Liu J."/>
            <person name="Shao H."/>
            <person name="Ye R."/>
            <person name="Li L."/>
            <person name="Wei W."/>
            <person name="Wang X."/>
            <person name="Wang C."/>
            <person name="Huo Q."/>
            <person name="Li W."/>
            <person name="Guo W."/>
            <person name="Chen H."/>
            <person name="Chen S."/>
            <person name="Zhou L."/>
            <person name="Zhou L."/>
            <person name="Ni X."/>
            <person name="Tian J."/>
            <person name="Zhou Y."/>
            <person name="Sheng Y."/>
            <person name="Liu T."/>
            <person name="Pan Y."/>
            <person name="Xia L."/>
            <person name="Li J."/>
            <person name="Zhao F."/>
            <person name="Cao W."/>
        </authorList>
    </citation>
    <scope>NUCLEOTIDE SEQUENCE</scope>
    <source>
        <strain evidence="1">Rsan-2018</strain>
        <tissue evidence="1">Larvae</tissue>
    </source>
</reference>
<accession>A0A9D4PQR0</accession>
<dbReference type="AlphaFoldDB" id="A0A9D4PQR0"/>
<organism evidence="1 2">
    <name type="scientific">Rhipicephalus sanguineus</name>
    <name type="common">Brown dog tick</name>
    <name type="synonym">Ixodes sanguineus</name>
    <dbReference type="NCBI Taxonomy" id="34632"/>
    <lineage>
        <taxon>Eukaryota</taxon>
        <taxon>Metazoa</taxon>
        <taxon>Ecdysozoa</taxon>
        <taxon>Arthropoda</taxon>
        <taxon>Chelicerata</taxon>
        <taxon>Arachnida</taxon>
        <taxon>Acari</taxon>
        <taxon>Parasitiformes</taxon>
        <taxon>Ixodida</taxon>
        <taxon>Ixodoidea</taxon>
        <taxon>Ixodidae</taxon>
        <taxon>Rhipicephalinae</taxon>
        <taxon>Rhipicephalus</taxon>
        <taxon>Rhipicephalus</taxon>
    </lineage>
</organism>
<dbReference type="VEuPathDB" id="VectorBase:RSAN_036525"/>
<evidence type="ECO:0000313" key="2">
    <source>
        <dbReference type="Proteomes" id="UP000821837"/>
    </source>
</evidence>
<dbReference type="GO" id="GO:0006688">
    <property type="term" value="P:glycosphingolipid biosynthetic process"/>
    <property type="evidence" value="ECO:0007669"/>
    <property type="project" value="TreeGrafter"/>
</dbReference>
<dbReference type="SUPFAM" id="SSF53448">
    <property type="entry name" value="Nucleotide-diphospho-sugar transferases"/>
    <property type="match status" value="1"/>
</dbReference>
<reference evidence="1" key="1">
    <citation type="journal article" date="2020" name="Cell">
        <title>Large-Scale Comparative Analyses of Tick Genomes Elucidate Their Genetic Diversity and Vector Capacities.</title>
        <authorList>
            <consortium name="Tick Genome and Microbiome Consortium (TIGMIC)"/>
            <person name="Jia N."/>
            <person name="Wang J."/>
            <person name="Shi W."/>
            <person name="Du L."/>
            <person name="Sun Y."/>
            <person name="Zhan W."/>
            <person name="Jiang J.F."/>
            <person name="Wang Q."/>
            <person name="Zhang B."/>
            <person name="Ji P."/>
            <person name="Bell-Sakyi L."/>
            <person name="Cui X.M."/>
            <person name="Yuan T.T."/>
            <person name="Jiang B.G."/>
            <person name="Yang W.F."/>
            <person name="Lam T.T."/>
            <person name="Chang Q.C."/>
            <person name="Ding S.J."/>
            <person name="Wang X.J."/>
            <person name="Zhu J.G."/>
            <person name="Ruan X.D."/>
            <person name="Zhao L."/>
            <person name="Wei J.T."/>
            <person name="Ye R.Z."/>
            <person name="Que T.C."/>
            <person name="Du C.H."/>
            <person name="Zhou Y.H."/>
            <person name="Cheng J.X."/>
            <person name="Dai P.F."/>
            <person name="Guo W.B."/>
            <person name="Han X.H."/>
            <person name="Huang E.J."/>
            <person name="Li L.F."/>
            <person name="Wei W."/>
            <person name="Gao Y.C."/>
            <person name="Liu J.Z."/>
            <person name="Shao H.Z."/>
            <person name="Wang X."/>
            <person name="Wang C.C."/>
            <person name="Yang T.C."/>
            <person name="Huo Q.B."/>
            <person name="Li W."/>
            <person name="Chen H.Y."/>
            <person name="Chen S.E."/>
            <person name="Zhou L.G."/>
            <person name="Ni X.B."/>
            <person name="Tian J.H."/>
            <person name="Sheng Y."/>
            <person name="Liu T."/>
            <person name="Pan Y.S."/>
            <person name="Xia L.Y."/>
            <person name="Li J."/>
            <person name="Zhao F."/>
            <person name="Cao W.C."/>
        </authorList>
    </citation>
    <scope>NUCLEOTIDE SEQUENCE</scope>
    <source>
        <strain evidence="1">Rsan-2018</strain>
    </source>
</reference>
<gene>
    <name evidence="1" type="ORF">HPB52_007881</name>
</gene>
<dbReference type="Pfam" id="PF04488">
    <property type="entry name" value="Gly_transf_sug"/>
    <property type="match status" value="1"/>
</dbReference>
<dbReference type="InterPro" id="IPR029044">
    <property type="entry name" value="Nucleotide-diphossugar_trans"/>
</dbReference>
<sequence length="171" mass="18718">MGCYSVNPVLAKQLGLPGNTRPLLEAGAIHTVYTGVCPTPAESSYSLAKRPRHENLCLAAKTIYGSWKPAIKRDLMQDKPAASSQLAGTTATIYLDARAELAGTPLAPLQAEGGSLHQSPFAAVHLSDFLRYVLLWKRGGVYLDSDVIEFTEQHRIRVTFEYIERHNNAVP</sequence>
<comment type="caution">
    <text evidence="1">The sequence shown here is derived from an EMBL/GenBank/DDBJ whole genome shotgun (WGS) entry which is preliminary data.</text>
</comment>
<evidence type="ECO:0008006" key="3">
    <source>
        <dbReference type="Google" id="ProtNLM"/>
    </source>
</evidence>
<dbReference type="PANTHER" id="PTHR12042:SF21">
    <property type="entry name" value="ALPHA1,4-GALACTOSYLTRANSFERASE 1-RELATED"/>
    <property type="match status" value="1"/>
</dbReference>
<keyword evidence="2" id="KW-1185">Reference proteome</keyword>
<dbReference type="InterPro" id="IPR051981">
    <property type="entry name" value="Glycosyltransf_32"/>
</dbReference>
<dbReference type="EMBL" id="JABSTV010001251">
    <property type="protein sequence ID" value="KAH7951317.1"/>
    <property type="molecule type" value="Genomic_DNA"/>
</dbReference>
<dbReference type="Proteomes" id="UP000821837">
    <property type="component" value="Chromosome 5"/>
</dbReference>
<dbReference type="GO" id="GO:0016758">
    <property type="term" value="F:hexosyltransferase activity"/>
    <property type="evidence" value="ECO:0007669"/>
    <property type="project" value="TreeGrafter"/>
</dbReference>
<dbReference type="PANTHER" id="PTHR12042">
    <property type="entry name" value="LACTOSYLCERAMIDE 4-ALPHA-GALACTOSYLTRANSFERASE ALPHA- 1,4-GALACTOSYLTRANSFERASE"/>
    <property type="match status" value="1"/>
</dbReference>
<dbReference type="Gene3D" id="3.90.550.20">
    <property type="match status" value="1"/>
</dbReference>
<dbReference type="InterPro" id="IPR007577">
    <property type="entry name" value="GlycoTrfase_DXD_sugar-bd_CS"/>
</dbReference>
<protein>
    <recommendedName>
        <fullName evidence="3">Alpha-1,4-N-acetylglucosaminyltransferase</fullName>
    </recommendedName>
</protein>
<proteinExistence type="predicted"/>
<evidence type="ECO:0000313" key="1">
    <source>
        <dbReference type="EMBL" id="KAH7951317.1"/>
    </source>
</evidence>